<dbReference type="InterPro" id="IPR051675">
    <property type="entry name" value="Endo/Exo/Phosphatase_dom_1"/>
</dbReference>
<dbReference type="EMBL" id="MFBW01000055">
    <property type="protein sequence ID" value="OGE06001.1"/>
    <property type="molecule type" value="Genomic_DNA"/>
</dbReference>
<gene>
    <name evidence="3" type="ORF">A3I53_01820</name>
</gene>
<sequence length="195" mass="20450">MAQDLPGADSFRQDQRLRIFILFAFFIGIFLLALGGGLFLFRGTQEAGDIQIISQEQAAQNEVVVHVDGAIKTPGVYKLAADSRIGDAVVAAGGFAGNADGKNVNLAAKVADGQKIYIPASGEVTSDKGQVTSQNASLININTASQSQLESLPAIGPVTAQKIIASRPYSSLEDLLTKKVVSGSTFTKIKDLIGL</sequence>
<evidence type="ECO:0000313" key="4">
    <source>
        <dbReference type="Proteomes" id="UP000178845"/>
    </source>
</evidence>
<dbReference type="Pfam" id="PF10531">
    <property type="entry name" value="SLBB"/>
    <property type="match status" value="1"/>
</dbReference>
<dbReference type="Gene3D" id="1.10.150.320">
    <property type="entry name" value="Photosystem II 12 kDa extrinsic protein"/>
    <property type="match status" value="1"/>
</dbReference>
<dbReference type="GO" id="GO:0015627">
    <property type="term" value="C:type II protein secretion system complex"/>
    <property type="evidence" value="ECO:0007669"/>
    <property type="project" value="TreeGrafter"/>
</dbReference>
<keyword evidence="1" id="KW-0472">Membrane</keyword>
<feature type="domain" description="Soluble ligand binding" evidence="2">
    <location>
        <begin position="64"/>
        <end position="118"/>
    </location>
</feature>
<comment type="caution">
    <text evidence="3">The sequence shown here is derived from an EMBL/GenBank/DDBJ whole genome shotgun (WGS) entry which is preliminary data.</text>
</comment>
<dbReference type="PANTHER" id="PTHR21180:SF32">
    <property type="entry name" value="ENDONUCLEASE_EXONUCLEASE_PHOSPHATASE FAMILY DOMAIN-CONTAINING PROTEIN 1"/>
    <property type="match status" value="1"/>
</dbReference>
<dbReference type="GO" id="GO:0015628">
    <property type="term" value="P:protein secretion by the type II secretion system"/>
    <property type="evidence" value="ECO:0007669"/>
    <property type="project" value="TreeGrafter"/>
</dbReference>
<evidence type="ECO:0000313" key="3">
    <source>
        <dbReference type="EMBL" id="OGE06001.1"/>
    </source>
</evidence>
<accession>A0A1F5HPD5</accession>
<dbReference type="AlphaFoldDB" id="A0A1F5HPD5"/>
<dbReference type="Proteomes" id="UP000178845">
    <property type="component" value="Unassembled WGS sequence"/>
</dbReference>
<organism evidence="3 4">
    <name type="scientific">Candidatus Curtissbacteria bacterium RIFCSPLOWO2_02_FULL_40_13b</name>
    <dbReference type="NCBI Taxonomy" id="1797733"/>
    <lineage>
        <taxon>Bacteria</taxon>
        <taxon>Candidatus Curtissiibacteriota</taxon>
    </lineage>
</organism>
<feature type="transmembrane region" description="Helical" evidence="1">
    <location>
        <begin position="20"/>
        <end position="41"/>
    </location>
</feature>
<keyword evidence="1" id="KW-0812">Transmembrane</keyword>
<name>A0A1F5HPD5_9BACT</name>
<dbReference type="InterPro" id="IPR019554">
    <property type="entry name" value="Soluble_ligand-bd"/>
</dbReference>
<dbReference type="InterPro" id="IPR010994">
    <property type="entry name" value="RuvA_2-like"/>
</dbReference>
<dbReference type="Pfam" id="PF12836">
    <property type="entry name" value="HHH_3"/>
    <property type="match status" value="1"/>
</dbReference>
<keyword evidence="1" id="KW-1133">Transmembrane helix</keyword>
<dbReference type="PANTHER" id="PTHR21180">
    <property type="entry name" value="ENDONUCLEASE/EXONUCLEASE/PHOSPHATASE FAMILY DOMAIN-CONTAINING PROTEIN 1"/>
    <property type="match status" value="1"/>
</dbReference>
<reference evidence="3 4" key="1">
    <citation type="journal article" date="2016" name="Nat. Commun.">
        <title>Thousands of microbial genomes shed light on interconnected biogeochemical processes in an aquifer system.</title>
        <authorList>
            <person name="Anantharaman K."/>
            <person name="Brown C.T."/>
            <person name="Hug L.A."/>
            <person name="Sharon I."/>
            <person name="Castelle C.J."/>
            <person name="Probst A.J."/>
            <person name="Thomas B.C."/>
            <person name="Singh A."/>
            <person name="Wilkins M.J."/>
            <person name="Karaoz U."/>
            <person name="Brodie E.L."/>
            <person name="Williams K.H."/>
            <person name="Hubbard S.S."/>
            <person name="Banfield J.F."/>
        </authorList>
    </citation>
    <scope>NUCLEOTIDE SEQUENCE [LARGE SCALE GENOMIC DNA]</scope>
</reference>
<evidence type="ECO:0000256" key="1">
    <source>
        <dbReference type="SAM" id="Phobius"/>
    </source>
</evidence>
<proteinExistence type="predicted"/>
<evidence type="ECO:0000259" key="2">
    <source>
        <dbReference type="Pfam" id="PF10531"/>
    </source>
</evidence>
<dbReference type="SUPFAM" id="SSF47781">
    <property type="entry name" value="RuvA domain 2-like"/>
    <property type="match status" value="1"/>
</dbReference>
<protein>
    <recommendedName>
        <fullName evidence="2">Soluble ligand binding domain-containing protein</fullName>
    </recommendedName>
</protein>